<keyword evidence="1" id="KW-0732">Signal</keyword>
<gene>
    <name evidence="2" type="ORF">EOD73_07025</name>
</gene>
<reference evidence="2 3" key="1">
    <citation type="submission" date="2019-01" db="EMBL/GenBank/DDBJ databases">
        <authorList>
            <person name="Chen W.-M."/>
        </authorList>
    </citation>
    <scope>NUCLEOTIDE SEQUENCE [LARGE SCALE GENOMIC DNA]</scope>
    <source>
        <strain evidence="2 3">CCP-18</strain>
    </source>
</reference>
<feature type="signal peptide" evidence="1">
    <location>
        <begin position="1"/>
        <end position="36"/>
    </location>
</feature>
<dbReference type="Proteomes" id="UP000288587">
    <property type="component" value="Unassembled WGS sequence"/>
</dbReference>
<dbReference type="RefSeq" id="WP_127682161.1">
    <property type="nucleotide sequence ID" value="NZ_SACM01000001.1"/>
</dbReference>
<keyword evidence="3" id="KW-1185">Reference proteome</keyword>
<organism evidence="2 3">
    <name type="scientific">Inhella crocodyli</name>
    <dbReference type="NCBI Taxonomy" id="2499851"/>
    <lineage>
        <taxon>Bacteria</taxon>
        <taxon>Pseudomonadati</taxon>
        <taxon>Pseudomonadota</taxon>
        <taxon>Betaproteobacteria</taxon>
        <taxon>Burkholderiales</taxon>
        <taxon>Sphaerotilaceae</taxon>
        <taxon>Inhella</taxon>
    </lineage>
</organism>
<dbReference type="OrthoDB" id="8862546at2"/>
<name>A0A3S2Y007_9BURK</name>
<feature type="chain" id="PRO_5018755035" description="Lipoprotein" evidence="1">
    <location>
        <begin position="37"/>
        <end position="289"/>
    </location>
</feature>
<evidence type="ECO:0000313" key="2">
    <source>
        <dbReference type="EMBL" id="RVT88712.1"/>
    </source>
</evidence>
<proteinExistence type="predicted"/>
<dbReference type="EMBL" id="SACM01000001">
    <property type="protein sequence ID" value="RVT88712.1"/>
    <property type="molecule type" value="Genomic_DNA"/>
</dbReference>
<comment type="caution">
    <text evidence="2">The sequence shown here is derived from an EMBL/GenBank/DDBJ whole genome shotgun (WGS) entry which is preliminary data.</text>
</comment>
<dbReference type="AlphaFoldDB" id="A0A3S2Y007"/>
<accession>A0A3S2Y007</accession>
<evidence type="ECO:0008006" key="4">
    <source>
        <dbReference type="Google" id="ProtNLM"/>
    </source>
</evidence>
<evidence type="ECO:0000313" key="3">
    <source>
        <dbReference type="Proteomes" id="UP000288587"/>
    </source>
</evidence>
<protein>
    <recommendedName>
        <fullName evidence="4">Lipoprotein</fullName>
    </recommendedName>
</protein>
<sequence length="289" mass="32435">MLLESICTRAPARPLRHWALGLLAAALMLTGCESQADNDKAATDAAYREKLAKAQAIFAERCKSAGVVIHRTVKDVEGIELKRIRPKLEFGDKRYFDPMFEGAAMAGEQGGVDYIKQFLMYEFRSPDRPTSRGSLGPMTLEARRTRPDARKGYAFIEYVDAKDQKRHRCRPDWSLNHPNWIEGQLKCEQVTETNARYALDYENLVDSGDRAHWVAGTKLRVIERQSGETVAELTRFVIDPGFGVSTTGRWPWSHAASAASNVCPSDATRLLGHESRYFVDSVLIPKQGD</sequence>
<evidence type="ECO:0000256" key="1">
    <source>
        <dbReference type="SAM" id="SignalP"/>
    </source>
</evidence>